<keyword evidence="6" id="KW-0547">Nucleotide-binding</keyword>
<evidence type="ECO:0000256" key="8">
    <source>
        <dbReference type="ARBA" id="ARBA00022842"/>
    </source>
</evidence>
<dbReference type="GO" id="GO:0005524">
    <property type="term" value="F:ATP binding"/>
    <property type="evidence" value="ECO:0007669"/>
    <property type="project" value="UniProtKB-KW"/>
</dbReference>
<dbReference type="Gene3D" id="3.30.460.10">
    <property type="entry name" value="Beta Polymerase, domain 2"/>
    <property type="match status" value="1"/>
</dbReference>
<dbReference type="PANTHER" id="PTHR33571">
    <property type="entry name" value="SSL8005 PROTEIN"/>
    <property type="match status" value="1"/>
</dbReference>
<dbReference type="eggNOG" id="COG1669">
    <property type="taxonomic scope" value="Bacteria"/>
</dbReference>
<evidence type="ECO:0000256" key="5">
    <source>
        <dbReference type="ARBA" id="ARBA00022723"/>
    </source>
</evidence>
<dbReference type="InterPro" id="IPR052038">
    <property type="entry name" value="Type-VII_TA_antitoxin"/>
</dbReference>
<keyword evidence="8" id="KW-0460">Magnesium</keyword>
<evidence type="ECO:0000256" key="9">
    <source>
        <dbReference type="ARBA" id="ARBA00038276"/>
    </source>
</evidence>
<proteinExistence type="inferred from homology"/>
<dbReference type="AlphaFoldDB" id="L0D8M2"/>
<comment type="cofactor">
    <cofactor evidence="1">
        <name>Mg(2+)</name>
        <dbReference type="ChEBI" id="CHEBI:18420"/>
    </cofactor>
</comment>
<dbReference type="OrthoDB" id="282679at2"/>
<evidence type="ECO:0000259" key="10">
    <source>
        <dbReference type="Pfam" id="PF01909"/>
    </source>
</evidence>
<evidence type="ECO:0000256" key="6">
    <source>
        <dbReference type="ARBA" id="ARBA00022741"/>
    </source>
</evidence>
<dbReference type="Proteomes" id="UP000010798">
    <property type="component" value="Chromosome"/>
</dbReference>
<name>L0D8M2_SINAD</name>
<evidence type="ECO:0000256" key="7">
    <source>
        <dbReference type="ARBA" id="ARBA00022840"/>
    </source>
</evidence>
<keyword evidence="7" id="KW-0067">ATP-binding</keyword>
<dbReference type="SUPFAM" id="SSF81301">
    <property type="entry name" value="Nucleotidyltransferase"/>
    <property type="match status" value="1"/>
</dbReference>
<dbReference type="GO" id="GO:0046872">
    <property type="term" value="F:metal ion binding"/>
    <property type="evidence" value="ECO:0007669"/>
    <property type="project" value="UniProtKB-KW"/>
</dbReference>
<feature type="domain" description="Polymerase nucleotidyl transferase" evidence="10">
    <location>
        <begin position="17"/>
        <end position="89"/>
    </location>
</feature>
<keyword evidence="5" id="KW-0479">Metal-binding</keyword>
<evidence type="ECO:0000256" key="4">
    <source>
        <dbReference type="ARBA" id="ARBA00022695"/>
    </source>
</evidence>
<dbReference type="STRING" id="886293.Sinac_0806"/>
<dbReference type="InterPro" id="IPR002934">
    <property type="entry name" value="Polymerase_NTP_transf_dom"/>
</dbReference>
<evidence type="ECO:0000256" key="1">
    <source>
        <dbReference type="ARBA" id="ARBA00001946"/>
    </source>
</evidence>
<evidence type="ECO:0000313" key="11">
    <source>
        <dbReference type="EMBL" id="AGA25215.1"/>
    </source>
</evidence>
<dbReference type="CDD" id="cd05403">
    <property type="entry name" value="NT_KNTase_like"/>
    <property type="match status" value="1"/>
</dbReference>
<organism evidence="11 12">
    <name type="scientific">Singulisphaera acidiphila (strain ATCC BAA-1392 / DSM 18658 / VKM B-2454 / MOB10)</name>
    <dbReference type="NCBI Taxonomy" id="886293"/>
    <lineage>
        <taxon>Bacteria</taxon>
        <taxon>Pseudomonadati</taxon>
        <taxon>Planctomycetota</taxon>
        <taxon>Planctomycetia</taxon>
        <taxon>Isosphaerales</taxon>
        <taxon>Isosphaeraceae</taxon>
        <taxon>Singulisphaera</taxon>
    </lineage>
</organism>
<keyword evidence="12" id="KW-1185">Reference proteome</keyword>
<keyword evidence="2" id="KW-1277">Toxin-antitoxin system</keyword>
<evidence type="ECO:0000313" key="12">
    <source>
        <dbReference type="Proteomes" id="UP000010798"/>
    </source>
</evidence>
<dbReference type="KEGG" id="saci:Sinac_0806"/>
<accession>L0D8M2</accession>
<dbReference type="PANTHER" id="PTHR33571:SF12">
    <property type="entry name" value="BSL3053 PROTEIN"/>
    <property type="match status" value="1"/>
</dbReference>
<gene>
    <name evidence="11" type="ordered locus">Sinac_0806</name>
</gene>
<reference evidence="11 12" key="1">
    <citation type="submission" date="2012-02" db="EMBL/GenBank/DDBJ databases">
        <title>Complete sequence of chromosome of Singulisphaera acidiphila DSM 18658.</title>
        <authorList>
            <consortium name="US DOE Joint Genome Institute (JGI-PGF)"/>
            <person name="Lucas S."/>
            <person name="Copeland A."/>
            <person name="Lapidus A."/>
            <person name="Glavina del Rio T."/>
            <person name="Dalin E."/>
            <person name="Tice H."/>
            <person name="Bruce D."/>
            <person name="Goodwin L."/>
            <person name="Pitluck S."/>
            <person name="Peters L."/>
            <person name="Ovchinnikova G."/>
            <person name="Chertkov O."/>
            <person name="Kyrpides N."/>
            <person name="Mavromatis K."/>
            <person name="Ivanova N."/>
            <person name="Brettin T."/>
            <person name="Detter J.C."/>
            <person name="Han C."/>
            <person name="Larimer F."/>
            <person name="Land M."/>
            <person name="Hauser L."/>
            <person name="Markowitz V."/>
            <person name="Cheng J.-F."/>
            <person name="Hugenholtz P."/>
            <person name="Woyke T."/>
            <person name="Wu D."/>
            <person name="Tindall B."/>
            <person name="Pomrenke H."/>
            <person name="Brambilla E."/>
            <person name="Klenk H.-P."/>
            <person name="Eisen J.A."/>
        </authorList>
    </citation>
    <scope>NUCLEOTIDE SEQUENCE [LARGE SCALE GENOMIC DNA]</scope>
    <source>
        <strain evidence="12">ATCC BAA-1392 / DSM 18658 / VKM B-2454 / MOB10</strain>
    </source>
</reference>
<comment type="similarity">
    <text evidence="9">Belongs to the MntA antitoxin family.</text>
</comment>
<dbReference type="GO" id="GO:0016779">
    <property type="term" value="F:nucleotidyltransferase activity"/>
    <property type="evidence" value="ECO:0007669"/>
    <property type="project" value="UniProtKB-KW"/>
</dbReference>
<dbReference type="InterPro" id="IPR043519">
    <property type="entry name" value="NT_sf"/>
</dbReference>
<dbReference type="EMBL" id="CP003364">
    <property type="protein sequence ID" value="AGA25215.1"/>
    <property type="molecule type" value="Genomic_DNA"/>
</dbReference>
<keyword evidence="4" id="KW-0548">Nucleotidyltransferase</keyword>
<evidence type="ECO:0000256" key="3">
    <source>
        <dbReference type="ARBA" id="ARBA00022679"/>
    </source>
</evidence>
<dbReference type="Pfam" id="PF01909">
    <property type="entry name" value="NTP_transf_2"/>
    <property type="match status" value="1"/>
</dbReference>
<sequence>MTRQEILDRLNAEAPGLRRRYGVKSLAVFGSMARGDDREGSDVDVLVTFEGKATFDNFMGLKLDLEDMFGRSVDLLTPKCLGPEMQVEIDKEALLVP</sequence>
<evidence type="ECO:0000256" key="2">
    <source>
        <dbReference type="ARBA" id="ARBA00022649"/>
    </source>
</evidence>
<protein>
    <submittedName>
        <fullName evidence="11">Putative nucleotidyltransferase</fullName>
    </submittedName>
</protein>
<keyword evidence="3 11" id="KW-0808">Transferase</keyword>
<dbReference type="HOGENOM" id="CLU_130257_10_1_0"/>
<dbReference type="RefSeq" id="WP_015244395.1">
    <property type="nucleotide sequence ID" value="NC_019892.1"/>
</dbReference>